<evidence type="ECO:0000256" key="1">
    <source>
        <dbReference type="SAM" id="SignalP"/>
    </source>
</evidence>
<proteinExistence type="predicted"/>
<dbReference type="EMBL" id="MU167213">
    <property type="protein sequence ID" value="KAG0151364.1"/>
    <property type="molecule type" value="Genomic_DNA"/>
</dbReference>
<accession>A0A9P6NSV8</accession>
<gene>
    <name evidence="2" type="ORF">CROQUDRAFT_651182</name>
</gene>
<feature type="chain" id="PRO_5040325883" evidence="1">
    <location>
        <begin position="27"/>
        <end position="143"/>
    </location>
</feature>
<feature type="signal peptide" evidence="1">
    <location>
        <begin position="1"/>
        <end position="26"/>
    </location>
</feature>
<evidence type="ECO:0000313" key="3">
    <source>
        <dbReference type="Proteomes" id="UP000886653"/>
    </source>
</evidence>
<organism evidence="2 3">
    <name type="scientific">Cronartium quercuum f. sp. fusiforme G11</name>
    <dbReference type="NCBI Taxonomy" id="708437"/>
    <lineage>
        <taxon>Eukaryota</taxon>
        <taxon>Fungi</taxon>
        <taxon>Dikarya</taxon>
        <taxon>Basidiomycota</taxon>
        <taxon>Pucciniomycotina</taxon>
        <taxon>Pucciniomycetes</taxon>
        <taxon>Pucciniales</taxon>
        <taxon>Coleosporiaceae</taxon>
        <taxon>Cronartium</taxon>
    </lineage>
</organism>
<reference evidence="2" key="1">
    <citation type="submission" date="2013-11" db="EMBL/GenBank/DDBJ databases">
        <title>Genome sequence of the fusiform rust pathogen reveals effectors for host alternation and coevolution with pine.</title>
        <authorList>
            <consortium name="DOE Joint Genome Institute"/>
            <person name="Smith K."/>
            <person name="Pendleton A."/>
            <person name="Kubisiak T."/>
            <person name="Anderson C."/>
            <person name="Salamov A."/>
            <person name="Aerts A."/>
            <person name="Riley R."/>
            <person name="Clum A."/>
            <person name="Lindquist E."/>
            <person name="Ence D."/>
            <person name="Campbell M."/>
            <person name="Kronenberg Z."/>
            <person name="Feau N."/>
            <person name="Dhillon B."/>
            <person name="Hamelin R."/>
            <person name="Burleigh J."/>
            <person name="Smith J."/>
            <person name="Yandell M."/>
            <person name="Nelson C."/>
            <person name="Grigoriev I."/>
            <person name="Davis J."/>
        </authorList>
    </citation>
    <scope>NUCLEOTIDE SEQUENCE</scope>
    <source>
        <strain evidence="2">G11</strain>
    </source>
</reference>
<evidence type="ECO:0000313" key="2">
    <source>
        <dbReference type="EMBL" id="KAG0151364.1"/>
    </source>
</evidence>
<comment type="caution">
    <text evidence="2">The sequence shown here is derived from an EMBL/GenBank/DDBJ whole genome shotgun (WGS) entry which is preliminary data.</text>
</comment>
<name>A0A9P6NSV8_9BASI</name>
<keyword evidence="1" id="KW-0732">Signal</keyword>
<dbReference type="AlphaFoldDB" id="A0A9P6NSV8"/>
<keyword evidence="3" id="KW-1185">Reference proteome</keyword>
<protein>
    <submittedName>
        <fullName evidence="2">Uncharacterized protein</fullName>
    </submittedName>
</protein>
<dbReference type="Proteomes" id="UP000886653">
    <property type="component" value="Unassembled WGS sequence"/>
</dbReference>
<sequence>MIFATFLVFGFGWLLLPAFLHPSAQSGSNLVSPGVVCQNEYASHSSCNEAPCSGKCVSRRPLTVPQSTALGVQCQLDQITATCPVKPCSNPLMNVECASYKQKSSTLYRCQDKNKVHYLCQDIKYKVVCDTCAPKARLSSERF</sequence>